<reference evidence="1 2" key="1">
    <citation type="submission" date="2019-06" db="EMBL/GenBank/DDBJ databases">
        <title>An operon consisting of a P-type ATPase gene and a transcriptional regular gene given the different cadmium resistance in Bacillus vietamensis 151-6 and Bacillus marisflavi 151-25.</title>
        <authorList>
            <person name="Yu X."/>
        </authorList>
    </citation>
    <scope>NUCLEOTIDE SEQUENCE [LARGE SCALE GENOMIC DNA]</scope>
    <source>
        <strain evidence="1 2">151-6</strain>
    </source>
</reference>
<dbReference type="Proteomes" id="UP000465062">
    <property type="component" value="Chromosome"/>
</dbReference>
<organism evidence="1 2">
    <name type="scientific">Rossellomorea vietnamensis</name>
    <dbReference type="NCBI Taxonomy" id="218284"/>
    <lineage>
        <taxon>Bacteria</taxon>
        <taxon>Bacillati</taxon>
        <taxon>Bacillota</taxon>
        <taxon>Bacilli</taxon>
        <taxon>Bacillales</taxon>
        <taxon>Bacillaceae</taxon>
        <taxon>Rossellomorea</taxon>
    </lineage>
</organism>
<evidence type="ECO:0000313" key="1">
    <source>
        <dbReference type="EMBL" id="QHE63104.1"/>
    </source>
</evidence>
<sequence length="168" mass="19163">MSRPTKSIKDMSMKMSKGEISAREAAEAQVLSNDTKPVASSLLNNEELKLFNKLKTHNDNFTEADSNSLNMLAQYLYMWARLKKAHSDLSIEDERALGFEKRMIGIDKQINQHMTALCIPLSQRLRLANELAKVMIEEKKLAEIETETKKEVNPLLAVLEATKNQYQH</sequence>
<gene>
    <name evidence="1" type="ORF">FHE72_20410</name>
</gene>
<evidence type="ECO:0000313" key="2">
    <source>
        <dbReference type="Proteomes" id="UP000465062"/>
    </source>
</evidence>
<accession>A0A6I6UJH6</accession>
<dbReference type="EMBL" id="CP047394">
    <property type="protein sequence ID" value="QHE63104.1"/>
    <property type="molecule type" value="Genomic_DNA"/>
</dbReference>
<dbReference type="AlphaFoldDB" id="A0A6I6UJH6"/>
<proteinExistence type="predicted"/>
<dbReference type="KEGG" id="bvq:FHE72_20410"/>
<protein>
    <recommendedName>
        <fullName evidence="3">Terminase small subunit</fullName>
    </recommendedName>
</protein>
<name>A0A6I6UJH6_9BACI</name>
<dbReference type="RefSeq" id="WP_159362816.1">
    <property type="nucleotide sequence ID" value="NZ_CP047394.1"/>
</dbReference>
<evidence type="ECO:0008006" key="3">
    <source>
        <dbReference type="Google" id="ProtNLM"/>
    </source>
</evidence>